<organism evidence="2 3">
    <name type="scientific">Psychromarinibacter sediminicola</name>
    <dbReference type="NCBI Taxonomy" id="3033385"/>
    <lineage>
        <taxon>Bacteria</taxon>
        <taxon>Pseudomonadati</taxon>
        <taxon>Pseudomonadota</taxon>
        <taxon>Alphaproteobacteria</taxon>
        <taxon>Rhodobacterales</taxon>
        <taxon>Paracoccaceae</taxon>
        <taxon>Psychromarinibacter</taxon>
    </lineage>
</organism>
<dbReference type="InterPro" id="IPR021795">
    <property type="entry name" value="DUF3363"/>
</dbReference>
<reference evidence="2" key="1">
    <citation type="submission" date="2023-03" db="EMBL/GenBank/DDBJ databases">
        <title>Multiphase analysis and comparison of six strains from genera Psychromarinibacter, Lutimaribacter, and Maritimibacter, including a novel species: Psychromarinibacter sediminicola sp. nov.</title>
        <authorList>
            <person name="Wang Y.-H."/>
            <person name="Ye M.-Q."/>
            <person name="Du Z.-J."/>
        </authorList>
    </citation>
    <scope>NUCLEOTIDE SEQUENCE</scope>
    <source>
        <strain evidence="2">C21-152</strain>
    </source>
</reference>
<dbReference type="Proteomes" id="UP001220964">
    <property type="component" value="Unassembled WGS sequence"/>
</dbReference>
<feature type="compositionally biased region" description="Polar residues" evidence="1">
    <location>
        <begin position="18"/>
        <end position="27"/>
    </location>
</feature>
<evidence type="ECO:0000313" key="2">
    <source>
        <dbReference type="EMBL" id="MDF0601651.1"/>
    </source>
</evidence>
<feature type="region of interest" description="Disordered" evidence="1">
    <location>
        <begin position="563"/>
        <end position="585"/>
    </location>
</feature>
<feature type="compositionally biased region" description="Basic and acidic residues" evidence="1">
    <location>
        <begin position="1"/>
        <end position="10"/>
    </location>
</feature>
<sequence length="585" mass="64744">MSDRDNDLRIRPGRIRNKGTSSRKAQSFVGQVMGAARKAGHTGYRLNGSKARGRSSQFGRGRFAGATRGLSRTQRRVVVKARVVRHRGARFRSAPLAKHIAYLKREGVTRDGREAGMFSADADGIDDRAFAGRCEGDRHHFRFIVSPEDADRLEDIRAFTRDLMKQAERDLGTRLDWIGVDHWNTDNPHVHVLVRGRAENGKDLVIARDYISRGLRGRAETLVELELGPRNEREIAVELQAEVTAERWTGLDRALQGLADDGAGVADLRPGSPEPRDPELRSLLIGRAQTLERLGLADRLAPAVWSLKPGAEQTLRELSIRGDIIKTMHRAMAGGPDRAQTDFAIEDTPHAPVLGRLVERGLHDELSGEAYAVIDAVDGRVHHLRFHDLDATGDTPEGGIVETRVWRSEDGGRQRMALVGRSDLNLETQIGANGATWLDRLQLAKTQAPLSMGGFGAEVREALHRRGDHLVAEGLATRNGRRITFARDLLKRLRERELDTAAAKIETETGLPRRKPADGERIAGTYRKRLDLASGRFAMVDDGLGFELVPWKPQLERHLSQTVTGTMTPGGGVDWSLGRKRGLSL</sequence>
<dbReference type="RefSeq" id="WP_275567790.1">
    <property type="nucleotide sequence ID" value="NZ_JARGYC010000031.1"/>
</dbReference>
<dbReference type="Pfam" id="PF11843">
    <property type="entry name" value="DUF3363"/>
    <property type="match status" value="2"/>
</dbReference>
<proteinExistence type="predicted"/>
<evidence type="ECO:0000256" key="1">
    <source>
        <dbReference type="SAM" id="MobiDB-lite"/>
    </source>
</evidence>
<evidence type="ECO:0000313" key="3">
    <source>
        <dbReference type="Proteomes" id="UP001220964"/>
    </source>
</evidence>
<dbReference type="AlphaFoldDB" id="A0AAE3NTC7"/>
<accession>A0AAE3NTC7</accession>
<dbReference type="EMBL" id="JARGYC010000031">
    <property type="protein sequence ID" value="MDF0601651.1"/>
    <property type="molecule type" value="Genomic_DNA"/>
</dbReference>
<comment type="caution">
    <text evidence="2">The sequence shown here is derived from an EMBL/GenBank/DDBJ whole genome shotgun (WGS) entry which is preliminary data.</text>
</comment>
<keyword evidence="3" id="KW-1185">Reference proteome</keyword>
<feature type="region of interest" description="Disordered" evidence="1">
    <location>
        <begin position="1"/>
        <end position="27"/>
    </location>
</feature>
<feature type="compositionally biased region" description="Low complexity" evidence="1">
    <location>
        <begin position="54"/>
        <end position="64"/>
    </location>
</feature>
<name>A0AAE3NTC7_9RHOB</name>
<gene>
    <name evidence="2" type="ORF">P1J78_12980</name>
</gene>
<protein>
    <submittedName>
        <fullName evidence="2">DUF3363 domain-containing protein</fullName>
    </submittedName>
</protein>
<feature type="region of interest" description="Disordered" evidence="1">
    <location>
        <begin position="39"/>
        <end position="64"/>
    </location>
</feature>